<evidence type="ECO:0000256" key="5">
    <source>
        <dbReference type="ARBA" id="ARBA00022691"/>
    </source>
</evidence>
<dbReference type="GO" id="GO:0032259">
    <property type="term" value="P:methylation"/>
    <property type="evidence" value="ECO:0007669"/>
    <property type="project" value="UniProtKB-KW"/>
</dbReference>
<sequence length="738" mass="80982">MNPAWMRLFASSPRGVEPLLADELRLAGGRRVRPLTAGASFEGDLAVIGRVCLHARVASRLLLPLARVPADRLEGFDAGLREIPWEDHLRADGTLAVDFSGTNAIIRHTRFGAMKVKDAVVDRLRERCGSRPSVDFDRPDVRIHARLSEERGVDIGIDLSGEALHRRGYRVNAGSAPLKENLAAAILLLAGWPEIARNGGMLLDPMCGSGTFLIEAAWMAGDIAPGLARGHFGFMGWSGFDPNVWNPLLAEARERARAGRSAIPALLGFDQDGKTLEAAQENVVQAGVADRIVLANRDLERLERPIGVAGLMVVNPPYGERQGELERLEPLYRLLGQRWRTRLGGWKGAVLTAAPRLAEALGERPGASKTLYNGPIACRLLLLDAPAPARVERDVRSGRPDDSSVDVDPPPVPGDPDSPGAVMFANRLKKNRRRLDGWLKREGVSCYRLYDADIPEYAVAVDVYGAWIHLQEYRPPAGVDPEAARRRLGEVLAVLPRALGVDPDNIHLKTRHRQSAGSGGQYGRLGEGRAWAEVDEGGLTFLVNFTDTLDVGLFLDHAPLRRMIRATASGKRFLNLFGYTGSATVHAAAGGARSTLTVDLSRHYLEWAGRNLAANGFTGLDHRLVRADCLEWLAQAAETGDEGKFDLILLDPPTFSNSARMQRPFELQREHPNLITQAIRLLAPQGVLYFSNNARRFHLDAEALPAGLGIQEITRQTIGPDFANHPPMHHCWRFTWLM</sequence>
<dbReference type="SUPFAM" id="SSF53335">
    <property type="entry name" value="S-adenosyl-L-methionine-dependent methyltransferases"/>
    <property type="match status" value="2"/>
</dbReference>
<dbReference type="HAMAP" id="MF_01858">
    <property type="entry name" value="23SrRNA_methyltr_KL"/>
    <property type="match status" value="1"/>
</dbReference>
<evidence type="ECO:0000256" key="7">
    <source>
        <dbReference type="PROSITE-ProRule" id="PRU00529"/>
    </source>
</evidence>
<feature type="domain" description="THUMP" evidence="9">
    <location>
        <begin position="47"/>
        <end position="159"/>
    </location>
</feature>
<proteinExistence type="inferred from homology"/>
<dbReference type="PROSITE" id="PS51165">
    <property type="entry name" value="THUMP"/>
    <property type="match status" value="1"/>
</dbReference>
<comment type="subcellular location">
    <subcellularLocation>
        <location evidence="6">Cytoplasm</location>
    </subcellularLocation>
</comment>
<dbReference type="InterPro" id="IPR019614">
    <property type="entry name" value="SAM-dep_methyl-trfase"/>
</dbReference>
<protein>
    <recommendedName>
        <fullName evidence="6">Ribosomal RNA large subunit methyltransferase K/L</fullName>
    </recommendedName>
    <domain>
        <recommendedName>
            <fullName evidence="6">23S rRNA m2G2445 methyltransferase</fullName>
            <ecNumber evidence="6">2.1.1.173</ecNumber>
        </recommendedName>
        <alternativeName>
            <fullName evidence="6">rRNA (guanine-N(2)-)-methyltransferase RlmL</fullName>
        </alternativeName>
    </domain>
    <domain>
        <recommendedName>
            <fullName evidence="6">23S rRNA m7G2069 methyltransferase</fullName>
            <ecNumber evidence="6">2.1.1.264</ecNumber>
        </recommendedName>
        <alternativeName>
            <fullName evidence="6">rRNA (guanine-N(7)-)-methyltransferase RlmK</fullName>
        </alternativeName>
    </domain>
</protein>
<dbReference type="PIRSF" id="PIRSF037618">
    <property type="entry name" value="RNA_Mtase_bacteria_prd"/>
    <property type="match status" value="1"/>
</dbReference>
<dbReference type="PROSITE" id="PS01261">
    <property type="entry name" value="UPF0020"/>
    <property type="match status" value="1"/>
</dbReference>
<dbReference type="Pfam" id="PF10672">
    <property type="entry name" value="Methyltrans_SAM"/>
    <property type="match status" value="1"/>
</dbReference>
<dbReference type="PROSITE" id="PS00092">
    <property type="entry name" value="N6_MTASE"/>
    <property type="match status" value="1"/>
</dbReference>
<evidence type="ECO:0000313" key="10">
    <source>
        <dbReference type="EMBL" id="GAB0056478.1"/>
    </source>
</evidence>
<dbReference type="Gene3D" id="3.30.750.80">
    <property type="entry name" value="RNA methyltransferase domain (HRMD) like"/>
    <property type="match status" value="1"/>
</dbReference>
<comment type="catalytic activity">
    <reaction evidence="6">
        <text>guanosine(2445) in 23S rRNA + S-adenosyl-L-methionine = N(2)-methylguanosine(2445) in 23S rRNA + S-adenosyl-L-homocysteine + H(+)</text>
        <dbReference type="Rhea" id="RHEA:42740"/>
        <dbReference type="Rhea" id="RHEA-COMP:10215"/>
        <dbReference type="Rhea" id="RHEA-COMP:10216"/>
        <dbReference type="ChEBI" id="CHEBI:15378"/>
        <dbReference type="ChEBI" id="CHEBI:57856"/>
        <dbReference type="ChEBI" id="CHEBI:59789"/>
        <dbReference type="ChEBI" id="CHEBI:74269"/>
        <dbReference type="ChEBI" id="CHEBI:74481"/>
        <dbReference type="EC" id="2.1.1.173"/>
    </reaction>
</comment>
<dbReference type="Pfam" id="PF22020">
    <property type="entry name" value="RlmL_1st"/>
    <property type="match status" value="1"/>
</dbReference>
<evidence type="ECO:0000256" key="2">
    <source>
        <dbReference type="ARBA" id="ARBA00022552"/>
    </source>
</evidence>
<evidence type="ECO:0000256" key="1">
    <source>
        <dbReference type="ARBA" id="ARBA00022490"/>
    </source>
</evidence>
<evidence type="ECO:0000313" key="11">
    <source>
        <dbReference type="Proteomes" id="UP001628193"/>
    </source>
</evidence>
<dbReference type="Pfam" id="PF01170">
    <property type="entry name" value="UPF0020"/>
    <property type="match status" value="1"/>
</dbReference>
<dbReference type="InterPro" id="IPR004114">
    <property type="entry name" value="THUMP_dom"/>
</dbReference>
<evidence type="ECO:0000256" key="8">
    <source>
        <dbReference type="SAM" id="MobiDB-lite"/>
    </source>
</evidence>
<dbReference type="Gene3D" id="3.40.50.150">
    <property type="entry name" value="Vaccinia Virus protein VP39"/>
    <property type="match status" value="2"/>
</dbReference>
<keyword evidence="11" id="KW-1185">Reference proteome</keyword>
<dbReference type="GO" id="GO:0008168">
    <property type="term" value="F:methyltransferase activity"/>
    <property type="evidence" value="ECO:0007669"/>
    <property type="project" value="UniProtKB-KW"/>
</dbReference>
<dbReference type="SMART" id="SM00981">
    <property type="entry name" value="THUMP"/>
    <property type="match status" value="1"/>
</dbReference>
<keyword evidence="2 6" id="KW-0698">rRNA processing</keyword>
<evidence type="ECO:0000256" key="4">
    <source>
        <dbReference type="ARBA" id="ARBA00022679"/>
    </source>
</evidence>
<dbReference type="InterPro" id="IPR017244">
    <property type="entry name" value="23SrRNA_methyltr_KL"/>
</dbReference>
<keyword evidence="3 6" id="KW-0489">Methyltransferase</keyword>
<dbReference type="InterPro" id="IPR000241">
    <property type="entry name" value="RlmKL-like_Mtase"/>
</dbReference>
<dbReference type="RefSeq" id="WP_420904185.1">
    <property type="nucleotide sequence ID" value="NZ_BAAFGK010000002.1"/>
</dbReference>
<dbReference type="InterPro" id="IPR054170">
    <property type="entry name" value="RlmL_1st"/>
</dbReference>
<evidence type="ECO:0000259" key="9">
    <source>
        <dbReference type="PROSITE" id="PS51165"/>
    </source>
</evidence>
<feature type="region of interest" description="Disordered" evidence="8">
    <location>
        <begin position="392"/>
        <end position="420"/>
    </location>
</feature>
<keyword evidence="7" id="KW-0694">RNA-binding</keyword>
<dbReference type="InterPro" id="IPR053943">
    <property type="entry name" value="RlmKL-like_Mtase_CS"/>
</dbReference>
<feature type="compositionally biased region" description="Basic and acidic residues" evidence="8">
    <location>
        <begin position="392"/>
        <end position="402"/>
    </location>
</feature>
<evidence type="ECO:0000256" key="6">
    <source>
        <dbReference type="HAMAP-Rule" id="MF_01858"/>
    </source>
</evidence>
<dbReference type="EC" id="2.1.1.264" evidence="6"/>
<gene>
    <name evidence="6 10" type="primary">rlmL</name>
    <name evidence="10" type="ORF">SIID45300_00786</name>
</gene>
<dbReference type="PANTHER" id="PTHR47313:SF1">
    <property type="entry name" value="RIBOSOMAL RNA LARGE SUBUNIT METHYLTRANSFERASE K_L"/>
    <property type="match status" value="1"/>
</dbReference>
<dbReference type="CDD" id="cd02440">
    <property type="entry name" value="AdoMet_MTases"/>
    <property type="match status" value="1"/>
</dbReference>
<comment type="caution">
    <text evidence="10">The sequence shown here is derived from an EMBL/GenBank/DDBJ whole genome shotgun (WGS) entry which is preliminary data.</text>
</comment>
<dbReference type="PANTHER" id="PTHR47313">
    <property type="entry name" value="RIBOSOMAL RNA LARGE SUBUNIT METHYLTRANSFERASE K/L"/>
    <property type="match status" value="1"/>
</dbReference>
<dbReference type="Gene3D" id="3.30.2130.30">
    <property type="match status" value="1"/>
</dbReference>
<dbReference type="InterPro" id="IPR029063">
    <property type="entry name" value="SAM-dependent_MTases_sf"/>
</dbReference>
<dbReference type="Proteomes" id="UP001628193">
    <property type="component" value="Unassembled WGS sequence"/>
</dbReference>
<keyword evidence="4 6" id="KW-0808">Transferase</keyword>
<dbReference type="EC" id="2.1.1.173" evidence="6"/>
<comment type="similarity">
    <text evidence="6">Belongs to the methyltransferase superfamily. RlmKL family.</text>
</comment>
<reference evidence="10 11" key="1">
    <citation type="submission" date="2024-09" db="EMBL/GenBank/DDBJ databases">
        <title>Draft genome sequence of Candidatus Magnetaquicoccaceae bacterium FCR-1.</title>
        <authorList>
            <person name="Shimoshige H."/>
            <person name="Shimamura S."/>
            <person name="Taoka A."/>
            <person name="Kobayashi H."/>
            <person name="Maekawa T."/>
        </authorList>
    </citation>
    <scope>NUCLEOTIDE SEQUENCE [LARGE SCALE GENOMIC DNA]</scope>
    <source>
        <strain evidence="10 11">FCR-1</strain>
    </source>
</reference>
<keyword evidence="5 6" id="KW-0949">S-adenosyl-L-methionine</keyword>
<comment type="function">
    <text evidence="6">Specifically methylates the guanine in position 2445 (m2G2445) and the guanine in position 2069 (m7G2069) of 23S rRNA.</text>
</comment>
<comment type="catalytic activity">
    <reaction evidence="6">
        <text>guanosine(2069) in 23S rRNA + S-adenosyl-L-methionine = N(2)-methylguanosine(2069) in 23S rRNA + S-adenosyl-L-homocysteine + H(+)</text>
        <dbReference type="Rhea" id="RHEA:43772"/>
        <dbReference type="Rhea" id="RHEA-COMP:10688"/>
        <dbReference type="Rhea" id="RHEA-COMP:10689"/>
        <dbReference type="ChEBI" id="CHEBI:15378"/>
        <dbReference type="ChEBI" id="CHEBI:57856"/>
        <dbReference type="ChEBI" id="CHEBI:59789"/>
        <dbReference type="ChEBI" id="CHEBI:74269"/>
        <dbReference type="ChEBI" id="CHEBI:74481"/>
        <dbReference type="EC" id="2.1.1.264"/>
    </reaction>
</comment>
<dbReference type="CDD" id="cd11715">
    <property type="entry name" value="THUMP_AdoMetMT"/>
    <property type="match status" value="1"/>
</dbReference>
<dbReference type="EMBL" id="BAAFGK010000002">
    <property type="protein sequence ID" value="GAB0056478.1"/>
    <property type="molecule type" value="Genomic_DNA"/>
</dbReference>
<name>A0ABQ0C6G0_9PROT</name>
<evidence type="ECO:0000256" key="3">
    <source>
        <dbReference type="ARBA" id="ARBA00022603"/>
    </source>
</evidence>
<organism evidence="10 11">
    <name type="scientific">Candidatus Magnetaquiglobus chichijimensis</name>
    <dbReference type="NCBI Taxonomy" id="3141448"/>
    <lineage>
        <taxon>Bacteria</taxon>
        <taxon>Pseudomonadati</taxon>
        <taxon>Pseudomonadota</taxon>
        <taxon>Magnetococcia</taxon>
        <taxon>Magnetococcales</taxon>
        <taxon>Candidatus Magnetaquicoccaceae</taxon>
        <taxon>Candidatus Magnetaquiglobus</taxon>
    </lineage>
</organism>
<dbReference type="Pfam" id="PF02926">
    <property type="entry name" value="THUMP"/>
    <property type="match status" value="1"/>
</dbReference>
<keyword evidence="1 6" id="KW-0963">Cytoplasm</keyword>
<dbReference type="NCBIfam" id="NF008748">
    <property type="entry name" value="PRK11783.1"/>
    <property type="match status" value="1"/>
</dbReference>
<accession>A0ABQ0C6G0</accession>
<dbReference type="InterPro" id="IPR002052">
    <property type="entry name" value="DNA_methylase_N6_adenine_CS"/>
</dbReference>